<feature type="transmembrane region" description="Helical" evidence="11">
    <location>
        <begin position="670"/>
        <end position="690"/>
    </location>
</feature>
<evidence type="ECO:0000259" key="12">
    <source>
        <dbReference type="PROSITE" id="PS50893"/>
    </source>
</evidence>
<dbReference type="Gene3D" id="3.40.50.300">
    <property type="entry name" value="P-loop containing nucleotide triphosphate hydrolases"/>
    <property type="match status" value="2"/>
</dbReference>
<keyword evidence="9 11" id="KW-0472">Membrane</keyword>
<keyword evidence="7" id="KW-0067">ATP-binding</keyword>
<organism evidence="13 14">
    <name type="scientific">Pythium oligandrum</name>
    <name type="common">Mycoparasitic fungus</name>
    <dbReference type="NCBI Taxonomy" id="41045"/>
    <lineage>
        <taxon>Eukaryota</taxon>
        <taxon>Sar</taxon>
        <taxon>Stramenopiles</taxon>
        <taxon>Oomycota</taxon>
        <taxon>Peronosporomycetes</taxon>
        <taxon>Pythiales</taxon>
        <taxon>Pythiaceae</taxon>
        <taxon>Pythium</taxon>
    </lineage>
</organism>
<dbReference type="GO" id="GO:0005524">
    <property type="term" value="F:ATP binding"/>
    <property type="evidence" value="ECO:0007669"/>
    <property type="project" value="UniProtKB-KW"/>
</dbReference>
<dbReference type="PANTHER" id="PTHR19229:SF36">
    <property type="entry name" value="ATP-BINDING CASSETTE SUB-FAMILY A MEMBER 2"/>
    <property type="match status" value="1"/>
</dbReference>
<dbReference type="SUPFAM" id="SSF52540">
    <property type="entry name" value="P-loop containing nucleoside triphosphate hydrolases"/>
    <property type="match status" value="2"/>
</dbReference>
<dbReference type="PROSITE" id="PS00211">
    <property type="entry name" value="ABC_TRANSPORTER_1"/>
    <property type="match status" value="2"/>
</dbReference>
<evidence type="ECO:0000256" key="2">
    <source>
        <dbReference type="ARBA" id="ARBA00008869"/>
    </source>
</evidence>
<keyword evidence="4 11" id="KW-0812">Transmembrane</keyword>
<gene>
    <name evidence="13" type="ORF">Poli38472_006596</name>
</gene>
<keyword evidence="5" id="KW-0677">Repeat</keyword>
<keyword evidence="3" id="KW-0813">Transport</keyword>
<evidence type="ECO:0000256" key="8">
    <source>
        <dbReference type="ARBA" id="ARBA00022989"/>
    </source>
</evidence>
<dbReference type="Pfam" id="PF12698">
    <property type="entry name" value="ABC2_membrane_3"/>
    <property type="match status" value="2"/>
</dbReference>
<evidence type="ECO:0000313" key="14">
    <source>
        <dbReference type="Proteomes" id="UP000794436"/>
    </source>
</evidence>
<sequence>MVPWTEGVLKLLGSAQLGMRALLRKNALVKARHALATLSELLNPLLCILLFAALKTLEPDMDIPSGWATETANKTHTESDVGSAWTLYATNNLLGDVNATLAGLGREGLPNATTGFNLSSITASPMGLLALTSGLDLPRFYFTETTMPGLLLNLGLQSLLEGERLDTLEPSDLFMCFLLLGLGGYTSLDPTSLYAVPRFCGDRVVPYKIAITPDTEYTRKYFTAIMDAWYPRTPLVAPVLGISPLTTASFLDSRVFFQNETALEDYLSSEEYGLDLDHPKIYAAIAFQEFPEEKEAIGDAGGHSIEFSLRFNSTFTDTNFPNSVPRTIKRRTRANALVKSVRSQAAMTYATRGFMTLQTAVMRVLNCLPAWDAQTETVMNPNACQLQKARMQPDPEHDKRLLRQLDDDMIIGSILQLMTTLRDQVSDVTSTSTPPVLKAYLSAILSLSVSVDDIPAKSKEQLLMVLRTAPQAFHGAAAFMSPVQGYHYAGFYTKVLVVFPVGFILSYLYGVSRVIVALLMEKETRSREFMRILGLQERQIIFAWFLTYVQLFLVATLLQTIGASSLLFPNSSRLLLFLFFFTFALSSFGYGFLISTLFNRARAGSFVGMGVFFMMFFVSFSFKEGTSEHMRTLSCLLSPVAFAQGINILARVESVGIGLDSSNASEPIEGIRFIATIVMQFVAFLFYVLLGSYFEKVMPKEYGVPEKWYFPLIPSYWRQALCPSRRHSDRDRVGSTPNTAMDEESLSLREGEEVRIGEHERMDTMEPVGSDLKKQELDGRAVVITNLRKEFDVPGGKKVAVKGLHLKMYEGQITCLLGHNGAGKTTLMSMLTGMTPPTSGEAFVRGLSIRTDMDRIRESLGYCPQFSVVYPELTVEEHLRFYGQVKGLKDPELTEEVSKKISEVGLTEKRRVQAHALSGGMKRKLSLAISFLGESRVVFLDEPTSGMDPYSRRSTWDLIQSNRKNRVLILTTHFMDEADLLGDRIAILAEGELRCVGSSLFLKNRYGVGYRLSLVLGQRTQHSSQTRSDGVFMDLVQRHVPQARVATDIGTELTFQLPFESSSTFPRLFEELEARQDELGVASFAISITTLEEIFLKVAENRVIDSGDVKAKKDGGIIVPERESVDPIASQGSREHSRIAWFLIQMRALLLKRLLSAKRDKRMLFYSMLLPIVILIAGLSALKLSLFIRNDPAVPLTFTDQFVLAEKTPVPFACVDADGNSDSSWCLSMLQSSNGFLTGGESSRVLVESTVYDGATTPTVFGIPYDSPAIEPTDTSGYCLRFSELAFEQAYGVDSRTNQPINQTPVLGQLGGFVVEASASSYILSYNVMVNSSSTHAAPIYKAQMDEAIHRFLLADGASTIPDKQKDIRIRMSTHPFPLTFKTRSIFGSFLSLPAVIFVLIAFTFVPASMMPFLVKEKSSEQNSRHQQLLSGVSLTAYWLANFIFDMLIYLVPMTSAILLLQFYSVSSSLSRGASESKSCTGCTRDVPQAVLALFFLFGTSIAPLTYLLSHLMRDPGACLLYIVMLNFAIGLVLLLASYSMDSLDSTREANAVLVYLWRCSPLFSLANGLLSVIITDIEALYGFSTEPRSAFSKEIAGYEITYLAIEGPVFFLLALLVDFVKTGEWTIGGQEVRVLMSGVWKWCRSRVYSMRRSDAKLHVQETMNGSAEEDTREQDEDVRAEANRVLTSLVGDAGASVNAADDEVVRIFRLQKTYADGKCALSNLTFGLQRGECFGFLGINGAGKTTTMKILTGDLLPTYGTAQLNGHDILLERAKVRQNVGYCPQFDALLELLTVQEHLEFYGRLKGFVGKQLHQQVNRLLVQFQLTPFKKKLAGSLSGGNKRKLSVAIAMIGDPVLLFLDEPSTGMDPFSRRFMWDIILQVSVQSRRSTIMLTTHSMEECEALCNRAGIMVGGKLKCFGTIPHLKTRFGEGFLLESKLETPSDDVVEVILNDLRVQSKFPDDGMISKADIQDVCSVLGKPERASWILTPEQHHPTGSLLLEQLQRSDGGLDIREFSSWWILEDRVEKLTEFLKKEFGEFGVSLVERQMDYCRFKLVPSQSSPDEGPPRPFALSHLFRVFEDGRVALAVKEYSISQTSLEQIFNAFARQQHEEQGVSKAFWTPGG</sequence>
<feature type="domain" description="ABC transporter" evidence="12">
    <location>
        <begin position="782"/>
        <end position="1015"/>
    </location>
</feature>
<evidence type="ECO:0000256" key="4">
    <source>
        <dbReference type="ARBA" id="ARBA00022692"/>
    </source>
</evidence>
<feature type="transmembrane region" description="Helical" evidence="11">
    <location>
        <begin position="1596"/>
        <end position="1618"/>
    </location>
</feature>
<feature type="transmembrane region" description="Helical" evidence="11">
    <location>
        <begin position="574"/>
        <end position="593"/>
    </location>
</feature>
<feature type="transmembrane region" description="Helical" evidence="11">
    <location>
        <begin position="1163"/>
        <end position="1182"/>
    </location>
</feature>
<evidence type="ECO:0000256" key="3">
    <source>
        <dbReference type="ARBA" id="ARBA00022448"/>
    </source>
</evidence>
<dbReference type="Proteomes" id="UP000794436">
    <property type="component" value="Unassembled WGS sequence"/>
</dbReference>
<feature type="domain" description="ABC transporter" evidence="12">
    <location>
        <begin position="1706"/>
        <end position="1939"/>
    </location>
</feature>
<dbReference type="SMART" id="SM00382">
    <property type="entry name" value="AAA"/>
    <property type="match status" value="2"/>
</dbReference>
<feature type="transmembrane region" description="Helical" evidence="11">
    <location>
        <begin position="1487"/>
        <end position="1508"/>
    </location>
</feature>
<keyword evidence="8 11" id="KW-1133">Transmembrane helix</keyword>
<dbReference type="GO" id="GO:0140359">
    <property type="term" value="F:ABC-type transporter activity"/>
    <property type="evidence" value="ECO:0007669"/>
    <property type="project" value="InterPro"/>
</dbReference>
<dbReference type="InterPro" id="IPR013525">
    <property type="entry name" value="ABC2_TM"/>
</dbReference>
<dbReference type="OrthoDB" id="10255969at2759"/>
<dbReference type="FunFam" id="3.40.50.300:FF:000335">
    <property type="entry name" value="ATP binding cassette subfamily A member 5"/>
    <property type="match status" value="1"/>
</dbReference>
<proteinExistence type="inferred from homology"/>
<evidence type="ECO:0000256" key="6">
    <source>
        <dbReference type="ARBA" id="ARBA00022741"/>
    </source>
</evidence>
<dbReference type="PANTHER" id="PTHR19229">
    <property type="entry name" value="ATP-BINDING CASSETTE TRANSPORTER SUBFAMILY A ABCA"/>
    <property type="match status" value="1"/>
</dbReference>
<evidence type="ECO:0000256" key="5">
    <source>
        <dbReference type="ARBA" id="ARBA00022737"/>
    </source>
</evidence>
<protein>
    <recommendedName>
        <fullName evidence="12">ABC transporter domain-containing protein</fullName>
    </recommendedName>
</protein>
<accession>A0A8K1C4V6</accession>
<keyword evidence="14" id="KW-1185">Reference proteome</keyword>
<evidence type="ECO:0000256" key="1">
    <source>
        <dbReference type="ARBA" id="ARBA00004141"/>
    </source>
</evidence>
<feature type="transmembrane region" description="Helical" evidence="11">
    <location>
        <begin position="1561"/>
        <end position="1584"/>
    </location>
</feature>
<dbReference type="InterPro" id="IPR017871">
    <property type="entry name" value="ABC_transporter-like_CS"/>
</dbReference>
<dbReference type="EMBL" id="SPLM01000145">
    <property type="protein sequence ID" value="TMW56586.1"/>
    <property type="molecule type" value="Genomic_DNA"/>
</dbReference>
<feature type="transmembrane region" description="Helical" evidence="11">
    <location>
        <begin position="497"/>
        <end position="520"/>
    </location>
</feature>
<feature type="transmembrane region" description="Helical" evidence="11">
    <location>
        <begin position="1520"/>
        <end position="1541"/>
    </location>
</feature>
<feature type="transmembrane region" description="Helical" evidence="11">
    <location>
        <begin position="1390"/>
        <end position="1415"/>
    </location>
</feature>
<evidence type="ECO:0000256" key="7">
    <source>
        <dbReference type="ARBA" id="ARBA00022840"/>
    </source>
</evidence>
<comment type="subcellular location">
    <subcellularLocation>
        <location evidence="1">Membrane</location>
        <topology evidence="1">Multi-pass membrane protein</topology>
    </subcellularLocation>
</comment>
<dbReference type="FunFam" id="3.40.50.300:FF:000298">
    <property type="entry name" value="ATP-binding cassette sub-family A member 12"/>
    <property type="match status" value="1"/>
</dbReference>
<dbReference type="InterPro" id="IPR027417">
    <property type="entry name" value="P-loop_NTPase"/>
</dbReference>
<reference evidence="13" key="1">
    <citation type="submission" date="2019-03" db="EMBL/GenBank/DDBJ databases">
        <title>Long read genome sequence of the mycoparasitic Pythium oligandrum ATCC 38472 isolated from sugarbeet rhizosphere.</title>
        <authorList>
            <person name="Gaulin E."/>
        </authorList>
    </citation>
    <scope>NUCLEOTIDE SEQUENCE</scope>
    <source>
        <strain evidence="13">ATCC 38472_TT</strain>
    </source>
</reference>
<feature type="transmembrane region" description="Helical" evidence="11">
    <location>
        <begin position="541"/>
        <end position="568"/>
    </location>
</feature>
<dbReference type="InterPro" id="IPR026082">
    <property type="entry name" value="ABCA"/>
</dbReference>
<dbReference type="InterPro" id="IPR003439">
    <property type="entry name" value="ABC_transporter-like_ATP-bd"/>
</dbReference>
<feature type="transmembrane region" description="Helical" evidence="11">
    <location>
        <begin position="1436"/>
        <end position="1467"/>
    </location>
</feature>
<evidence type="ECO:0000256" key="11">
    <source>
        <dbReference type="SAM" id="Phobius"/>
    </source>
</evidence>
<comment type="similarity">
    <text evidence="2">Belongs to the ABC transporter superfamily. ABCA family.</text>
</comment>
<evidence type="ECO:0000256" key="10">
    <source>
        <dbReference type="SAM" id="MobiDB-lite"/>
    </source>
</evidence>
<evidence type="ECO:0000256" key="9">
    <source>
        <dbReference type="ARBA" id="ARBA00023136"/>
    </source>
</evidence>
<dbReference type="GO" id="GO:0005319">
    <property type="term" value="F:lipid transporter activity"/>
    <property type="evidence" value="ECO:0007669"/>
    <property type="project" value="TreeGrafter"/>
</dbReference>
<dbReference type="GO" id="GO:0016020">
    <property type="term" value="C:membrane"/>
    <property type="evidence" value="ECO:0007669"/>
    <property type="project" value="UniProtKB-SubCell"/>
</dbReference>
<feature type="transmembrane region" description="Helical" evidence="11">
    <location>
        <begin position="605"/>
        <end position="622"/>
    </location>
</feature>
<dbReference type="Pfam" id="PF00005">
    <property type="entry name" value="ABC_tran"/>
    <property type="match status" value="2"/>
</dbReference>
<dbReference type="CDD" id="cd03263">
    <property type="entry name" value="ABC_subfamily_A"/>
    <property type="match status" value="2"/>
</dbReference>
<name>A0A8K1C4V6_PYTOL</name>
<dbReference type="InterPro" id="IPR003593">
    <property type="entry name" value="AAA+_ATPase"/>
</dbReference>
<feature type="region of interest" description="Disordered" evidence="10">
    <location>
        <begin position="727"/>
        <end position="747"/>
    </location>
</feature>
<dbReference type="GO" id="GO:0016887">
    <property type="term" value="F:ATP hydrolysis activity"/>
    <property type="evidence" value="ECO:0007669"/>
    <property type="project" value="InterPro"/>
</dbReference>
<comment type="caution">
    <text evidence="13">The sequence shown here is derived from an EMBL/GenBank/DDBJ whole genome shotgun (WGS) entry which is preliminary data.</text>
</comment>
<evidence type="ECO:0000313" key="13">
    <source>
        <dbReference type="EMBL" id="TMW56586.1"/>
    </source>
</evidence>
<dbReference type="PROSITE" id="PS50893">
    <property type="entry name" value="ABC_TRANSPORTER_2"/>
    <property type="match status" value="2"/>
</dbReference>
<keyword evidence="6" id="KW-0547">Nucleotide-binding</keyword>